<dbReference type="FunCoup" id="V4TFC1">
    <property type="interactions" value="418"/>
</dbReference>
<dbReference type="Pfam" id="PF03018">
    <property type="entry name" value="Dirigent"/>
    <property type="match status" value="1"/>
</dbReference>
<dbReference type="Proteomes" id="UP000030687">
    <property type="component" value="Unassembled WGS sequence"/>
</dbReference>
<dbReference type="Gramene" id="ESR59083">
    <property type="protein sequence ID" value="ESR59083"/>
    <property type="gene ID" value="CICLE_v10017797mg"/>
</dbReference>
<evidence type="ECO:0000313" key="5">
    <source>
        <dbReference type="EMBL" id="ESR59083.1"/>
    </source>
</evidence>
<organism evidence="5 6">
    <name type="scientific">Citrus clementina</name>
    <name type="common">Clementine</name>
    <name type="synonym">Citrus deliciosa x Citrus sinensis</name>
    <dbReference type="NCBI Taxonomy" id="85681"/>
    <lineage>
        <taxon>Eukaryota</taxon>
        <taxon>Viridiplantae</taxon>
        <taxon>Streptophyta</taxon>
        <taxon>Embryophyta</taxon>
        <taxon>Tracheophyta</taxon>
        <taxon>Spermatophyta</taxon>
        <taxon>Magnoliopsida</taxon>
        <taxon>eudicotyledons</taxon>
        <taxon>Gunneridae</taxon>
        <taxon>Pentapetalae</taxon>
        <taxon>rosids</taxon>
        <taxon>malvids</taxon>
        <taxon>Sapindales</taxon>
        <taxon>Rutaceae</taxon>
        <taxon>Aurantioideae</taxon>
        <taxon>Citrus</taxon>
    </lineage>
</organism>
<dbReference type="PANTHER" id="PTHR21495">
    <property type="entry name" value="NUCLEOPORIN-RELATED"/>
    <property type="match status" value="1"/>
</dbReference>
<gene>
    <name evidence="5" type="ORF">CICLE_v10017797mg</name>
</gene>
<dbReference type="EMBL" id="KI536312">
    <property type="protein sequence ID" value="ESR59083.1"/>
    <property type="molecule type" value="Genomic_DNA"/>
</dbReference>
<evidence type="ECO:0000313" key="6">
    <source>
        <dbReference type="Proteomes" id="UP000030687"/>
    </source>
</evidence>
<dbReference type="eggNOG" id="ENOG502RXST">
    <property type="taxonomic scope" value="Eukaryota"/>
</dbReference>
<dbReference type="InParanoid" id="V4TFC1"/>
<comment type="subcellular location">
    <subcellularLocation>
        <location evidence="4">Secreted</location>
        <location evidence="4">Extracellular space</location>
        <location evidence="4">Apoplast</location>
    </subcellularLocation>
</comment>
<dbReference type="InterPro" id="IPR004265">
    <property type="entry name" value="Dirigent"/>
</dbReference>
<dbReference type="Gene3D" id="2.40.480.10">
    <property type="entry name" value="Allene oxide cyclase-like"/>
    <property type="match status" value="1"/>
</dbReference>
<dbReference type="InterPro" id="IPR044859">
    <property type="entry name" value="Allene_oxi_cyc_Dirigent"/>
</dbReference>
<dbReference type="STRING" id="85681.V4TFC1"/>
<comment type="function">
    <text evidence="4">Dirigent proteins impart stereoselectivity on the phenoxy radical-coupling reaction, yielding optically active lignans from two molecules of coniferyl alcohol in the biosynthesis of lignans, flavonolignans, and alkaloids and thus plays a central role in plant secondary metabolism.</text>
</comment>
<keyword evidence="6" id="KW-1185">Reference proteome</keyword>
<dbReference type="GO" id="GO:0009699">
    <property type="term" value="P:phenylpropanoid biosynthetic process"/>
    <property type="evidence" value="ECO:0007669"/>
    <property type="project" value="UniProtKB-ARBA"/>
</dbReference>
<protein>
    <recommendedName>
        <fullName evidence="4">Dirigent protein</fullName>
    </recommendedName>
</protein>
<evidence type="ECO:0000256" key="3">
    <source>
        <dbReference type="ARBA" id="ARBA00022525"/>
    </source>
</evidence>
<evidence type="ECO:0000256" key="1">
    <source>
        <dbReference type="ARBA" id="ARBA00010746"/>
    </source>
</evidence>
<name>V4TFC1_CITCL</name>
<dbReference type="GO" id="GO:0048046">
    <property type="term" value="C:apoplast"/>
    <property type="evidence" value="ECO:0007669"/>
    <property type="project" value="UniProtKB-SubCell"/>
</dbReference>
<keyword evidence="3 4" id="KW-0964">Secreted</keyword>
<dbReference type="OMA" id="GHAIDRK"/>
<dbReference type="KEGG" id="cic:CICLE_v10017797mg"/>
<proteinExistence type="inferred from homology"/>
<accession>V4TFC1</accession>
<keyword evidence="4" id="KW-0052">Apoplast</keyword>
<evidence type="ECO:0000256" key="2">
    <source>
        <dbReference type="ARBA" id="ARBA00011738"/>
    </source>
</evidence>
<sequence>MVKFLPIFATQIIFLLFLLSSFTKIQVHGYAKTMNKNLMGLKKEKLTHFQIHWHDIQSGQNPTPISVVRPPTNTSTNGFGIINMIDNPLTAGPEMSSKMVGRAQGFYALASQEEVGLLMAMNFAFIEGKYNGSSITMPVIEGSGLFRFARGYVQARTHNFDPKTGDATVQYNVYVMHY</sequence>
<comment type="subunit">
    <text evidence="2 4">Homodimer.</text>
</comment>
<comment type="similarity">
    <text evidence="1 4">Belongs to the plant dirigent protein family.</text>
</comment>
<reference evidence="5 6" key="1">
    <citation type="submission" date="2013-10" db="EMBL/GenBank/DDBJ databases">
        <authorList>
            <consortium name="International Citrus Genome Consortium"/>
            <person name="Jenkins J."/>
            <person name="Schmutz J."/>
            <person name="Prochnik S."/>
            <person name="Rokhsar D."/>
            <person name="Gmitter F."/>
            <person name="Ollitrault P."/>
            <person name="Machado M."/>
            <person name="Talon M."/>
            <person name="Wincker P."/>
            <person name="Jaillon O."/>
            <person name="Morgante M."/>
        </authorList>
    </citation>
    <scope>NUCLEOTIDE SEQUENCE</scope>
    <source>
        <strain evidence="6">cv. Clemenules</strain>
    </source>
</reference>
<evidence type="ECO:0000256" key="4">
    <source>
        <dbReference type="RuleBase" id="RU363099"/>
    </source>
</evidence>
<dbReference type="AlphaFoldDB" id="V4TFC1"/>